<gene>
    <name evidence="12" type="ORF">AXG93_1617s1260</name>
</gene>
<dbReference type="GO" id="GO:0006487">
    <property type="term" value="P:protein N-linked glycosylation"/>
    <property type="evidence" value="ECO:0007669"/>
    <property type="project" value="TreeGrafter"/>
</dbReference>
<evidence type="ECO:0000313" key="13">
    <source>
        <dbReference type="Proteomes" id="UP000077202"/>
    </source>
</evidence>
<comment type="similarity">
    <text evidence="3 10">Belongs to the glycosyltransferase 22 family.</text>
</comment>
<feature type="transmembrane region" description="Helical" evidence="10">
    <location>
        <begin position="289"/>
        <end position="308"/>
    </location>
</feature>
<proteinExistence type="inferred from homology"/>
<keyword evidence="6 10" id="KW-0812">Transmembrane</keyword>
<evidence type="ECO:0000256" key="10">
    <source>
        <dbReference type="RuleBase" id="RU363075"/>
    </source>
</evidence>
<keyword evidence="9 10" id="KW-0472">Membrane</keyword>
<organism evidence="12 13">
    <name type="scientific">Marchantia polymorpha subsp. ruderalis</name>
    <dbReference type="NCBI Taxonomy" id="1480154"/>
    <lineage>
        <taxon>Eukaryota</taxon>
        <taxon>Viridiplantae</taxon>
        <taxon>Streptophyta</taxon>
        <taxon>Embryophyta</taxon>
        <taxon>Marchantiophyta</taxon>
        <taxon>Marchantiopsida</taxon>
        <taxon>Marchantiidae</taxon>
        <taxon>Marchantiales</taxon>
        <taxon>Marchantiaceae</taxon>
        <taxon>Marchantia</taxon>
    </lineage>
</organism>
<evidence type="ECO:0000256" key="7">
    <source>
        <dbReference type="ARBA" id="ARBA00022824"/>
    </source>
</evidence>
<dbReference type="Proteomes" id="UP000077202">
    <property type="component" value="Unassembled WGS sequence"/>
</dbReference>
<keyword evidence="8 10" id="KW-1133">Transmembrane helix</keyword>
<feature type="transmembrane region" description="Helical" evidence="10">
    <location>
        <begin position="344"/>
        <end position="362"/>
    </location>
</feature>
<evidence type="ECO:0000256" key="1">
    <source>
        <dbReference type="ARBA" id="ARBA00004477"/>
    </source>
</evidence>
<comment type="caution">
    <text evidence="12">The sequence shown here is derived from an EMBL/GenBank/DDBJ whole genome shotgun (WGS) entry which is preliminary data.</text>
</comment>
<dbReference type="AlphaFoldDB" id="A0A176W7Z1"/>
<feature type="transmembrane region" description="Helical" evidence="10">
    <location>
        <begin position="388"/>
        <end position="412"/>
    </location>
</feature>
<sequence length="628" mass="70235">MEEVNPSSCDTPAVAELESIPPPAPKLRQRKSGRVTFSEENLAMLRADSIKDKAMKAKQEEGLSWGVAFFALALARYFSSKSNIVHDCDEVFNYWEPLHFLVYKSGFQTWEYSSEFALRSYLYLLFHALFVKPASWLYDSQVGKVQAFYFLRFILGLMSASTEASLVAATSSLFGRRLAAYTLMLLCFTSGCFTASTSFLPSTFSMYTLTLSSAALLYRKPGTAVAVGAFGVLVGWPFSVLAFVPVVLYALATGGFLKVFMAGLSTSVFTVVISAVVDRQFYGKWTSSVLNLVIYNVLGGGDSSLYGVEGPLFYLRNAFNNFNIALILALVFLVLAVIKSDKYGPLLIVVSPVYLWLSFMSLQPHKEERTRVLQWVPIPMGKWMGNGYGLGCTGGFLYPIYPLICLAAAALIETIPELLPKPRYYPPNEEPPIVLVGKVLRPVTLAVILVLSYSRTTSLLYGYSAPMQVYRQLPTMEQPKVGNQGAEWHRFPSSFFLPSASYELGWLDDGFRGLLPLPFNSTMGGTASAPTYFNKLNKASPLQFVKNEEACSFLVELRLERPDRKYRGDDSSKWEEIWKAPFLDAELSPALHRAFFIPWSWESKNNFGSYRLLKRKEKSADDSLHIDH</sequence>
<evidence type="ECO:0000256" key="6">
    <source>
        <dbReference type="ARBA" id="ARBA00022692"/>
    </source>
</evidence>
<feature type="compositionally biased region" description="Polar residues" evidence="11">
    <location>
        <begin position="1"/>
        <end position="10"/>
    </location>
</feature>
<dbReference type="EMBL" id="LVLJ01001677">
    <property type="protein sequence ID" value="OAE28741.1"/>
    <property type="molecule type" value="Genomic_DNA"/>
</dbReference>
<evidence type="ECO:0000256" key="8">
    <source>
        <dbReference type="ARBA" id="ARBA00022989"/>
    </source>
</evidence>
<name>A0A176W7Z1_MARPO</name>
<feature type="transmembrane region" description="Helical" evidence="10">
    <location>
        <begin position="150"/>
        <end position="169"/>
    </location>
</feature>
<comment type="pathway">
    <text evidence="2">Protein modification; protein glycosylation.</text>
</comment>
<comment type="subcellular location">
    <subcellularLocation>
        <location evidence="1 10">Endoplasmic reticulum membrane</location>
        <topology evidence="1 10">Multi-pass membrane protein</topology>
    </subcellularLocation>
</comment>
<accession>A0A176W7Z1</accession>
<dbReference type="PANTHER" id="PTHR22760:SF2">
    <property type="entry name" value="ALPHA-1,2-MANNOSYLTRANSFERASE ALG9"/>
    <property type="match status" value="1"/>
</dbReference>
<dbReference type="GO" id="GO:0005789">
    <property type="term" value="C:endoplasmic reticulum membrane"/>
    <property type="evidence" value="ECO:0007669"/>
    <property type="project" value="UniProtKB-SubCell"/>
</dbReference>
<keyword evidence="5" id="KW-0808">Transferase</keyword>
<feature type="transmembrane region" description="Helical" evidence="10">
    <location>
        <begin position="121"/>
        <end position="138"/>
    </location>
</feature>
<reference evidence="12" key="1">
    <citation type="submission" date="2016-03" db="EMBL/GenBank/DDBJ databases">
        <title>Mechanisms controlling the formation of the plant cell surface in tip-growing cells are functionally conserved among land plants.</title>
        <authorList>
            <person name="Honkanen S."/>
            <person name="Jones V.A."/>
            <person name="Morieri G."/>
            <person name="Champion C."/>
            <person name="Hetherington A.J."/>
            <person name="Kelly S."/>
            <person name="Saint-Marcoux D."/>
            <person name="Proust H."/>
            <person name="Prescott H."/>
            <person name="Dolan L."/>
        </authorList>
    </citation>
    <scope>NUCLEOTIDE SEQUENCE [LARGE SCALE GENOMIC DNA]</scope>
    <source>
        <tissue evidence="12">Whole gametophyte</tissue>
    </source>
</reference>
<evidence type="ECO:0000256" key="2">
    <source>
        <dbReference type="ARBA" id="ARBA00004922"/>
    </source>
</evidence>
<keyword evidence="4 10" id="KW-0328">Glycosyltransferase</keyword>
<feature type="region of interest" description="Disordered" evidence="11">
    <location>
        <begin position="1"/>
        <end position="32"/>
    </location>
</feature>
<feature type="transmembrane region" description="Helical" evidence="10">
    <location>
        <begin position="432"/>
        <end position="453"/>
    </location>
</feature>
<keyword evidence="13" id="KW-1185">Reference proteome</keyword>
<dbReference type="PANTHER" id="PTHR22760">
    <property type="entry name" value="GLYCOSYLTRANSFERASE"/>
    <property type="match status" value="1"/>
</dbReference>
<dbReference type="EC" id="2.4.1.-" evidence="10"/>
<keyword evidence="7 10" id="KW-0256">Endoplasmic reticulum</keyword>
<feature type="transmembrane region" description="Helical" evidence="10">
    <location>
        <begin position="320"/>
        <end position="338"/>
    </location>
</feature>
<evidence type="ECO:0000256" key="9">
    <source>
        <dbReference type="ARBA" id="ARBA00023136"/>
    </source>
</evidence>
<dbReference type="GO" id="GO:0000026">
    <property type="term" value="F:alpha-1,2-mannosyltransferase activity"/>
    <property type="evidence" value="ECO:0007669"/>
    <property type="project" value="TreeGrafter"/>
</dbReference>
<feature type="transmembrane region" description="Helical" evidence="10">
    <location>
        <begin position="259"/>
        <end position="277"/>
    </location>
</feature>
<dbReference type="UniPathway" id="UPA00378"/>
<evidence type="ECO:0000256" key="3">
    <source>
        <dbReference type="ARBA" id="ARBA00007063"/>
    </source>
</evidence>
<feature type="transmembrane region" description="Helical" evidence="10">
    <location>
        <begin position="224"/>
        <end position="252"/>
    </location>
</feature>
<protein>
    <recommendedName>
        <fullName evidence="10">Mannosyltransferase</fullName>
        <ecNumber evidence="10">2.4.1.-</ecNumber>
    </recommendedName>
</protein>
<evidence type="ECO:0000313" key="12">
    <source>
        <dbReference type="EMBL" id="OAE28741.1"/>
    </source>
</evidence>
<dbReference type="Pfam" id="PF03901">
    <property type="entry name" value="Glyco_transf_22"/>
    <property type="match status" value="2"/>
</dbReference>
<evidence type="ECO:0000256" key="4">
    <source>
        <dbReference type="ARBA" id="ARBA00022676"/>
    </source>
</evidence>
<feature type="transmembrane region" description="Helical" evidence="10">
    <location>
        <begin position="181"/>
        <end position="204"/>
    </location>
</feature>
<evidence type="ECO:0000256" key="5">
    <source>
        <dbReference type="ARBA" id="ARBA00022679"/>
    </source>
</evidence>
<evidence type="ECO:0000256" key="11">
    <source>
        <dbReference type="SAM" id="MobiDB-lite"/>
    </source>
</evidence>
<dbReference type="InterPro" id="IPR005599">
    <property type="entry name" value="GPI_mannosylTrfase"/>
</dbReference>